<proteinExistence type="predicted"/>
<name>A0A167T131_9AGAM</name>
<sequence>MSGPEIAKWDSSKTYAIKDKVNYKGPIYVALAAHTSSTTPDNSSNWKAVTA</sequence>
<evidence type="ECO:0000256" key="1">
    <source>
        <dbReference type="ARBA" id="ARBA00022801"/>
    </source>
</evidence>
<dbReference type="InterPro" id="IPR003610">
    <property type="entry name" value="CBM5/12"/>
</dbReference>
<dbReference type="GO" id="GO:0005975">
    <property type="term" value="P:carbohydrate metabolic process"/>
    <property type="evidence" value="ECO:0007669"/>
    <property type="project" value="InterPro"/>
</dbReference>
<dbReference type="Gene3D" id="2.10.10.20">
    <property type="entry name" value="Carbohydrate-binding module superfamily 5/12"/>
    <property type="match status" value="1"/>
</dbReference>
<dbReference type="InterPro" id="IPR036573">
    <property type="entry name" value="CBM_sf_5/12"/>
</dbReference>
<dbReference type="GO" id="GO:0030246">
    <property type="term" value="F:carbohydrate binding"/>
    <property type="evidence" value="ECO:0007669"/>
    <property type="project" value="InterPro"/>
</dbReference>
<keyword evidence="4" id="KW-1185">Reference proteome</keyword>
<dbReference type="GO" id="GO:0005576">
    <property type="term" value="C:extracellular region"/>
    <property type="evidence" value="ECO:0007669"/>
    <property type="project" value="InterPro"/>
</dbReference>
<dbReference type="AlphaFoldDB" id="A0A167T131"/>
<evidence type="ECO:0000313" key="4">
    <source>
        <dbReference type="Proteomes" id="UP000076532"/>
    </source>
</evidence>
<dbReference type="EMBL" id="KV418559">
    <property type="protein sequence ID" value="KZP02453.1"/>
    <property type="molecule type" value="Genomic_DNA"/>
</dbReference>
<dbReference type="Proteomes" id="UP000076532">
    <property type="component" value="Unassembled WGS sequence"/>
</dbReference>
<organism evidence="3 4">
    <name type="scientific">Athelia psychrophila</name>
    <dbReference type="NCBI Taxonomy" id="1759441"/>
    <lineage>
        <taxon>Eukaryota</taxon>
        <taxon>Fungi</taxon>
        <taxon>Dikarya</taxon>
        <taxon>Basidiomycota</taxon>
        <taxon>Agaricomycotina</taxon>
        <taxon>Agaricomycetes</taxon>
        <taxon>Agaricomycetidae</taxon>
        <taxon>Atheliales</taxon>
        <taxon>Atheliaceae</taxon>
        <taxon>Athelia</taxon>
    </lineage>
</organism>
<keyword evidence="1" id="KW-0378">Hydrolase</keyword>
<evidence type="ECO:0000259" key="2">
    <source>
        <dbReference type="SMART" id="SM00495"/>
    </source>
</evidence>
<gene>
    <name evidence="3" type="ORF">FIBSPDRAFT_969973</name>
</gene>
<dbReference type="SMART" id="SM00495">
    <property type="entry name" value="ChtBD3"/>
    <property type="match status" value="1"/>
</dbReference>
<dbReference type="SUPFAM" id="SSF51055">
    <property type="entry name" value="Carbohydrate binding domain"/>
    <property type="match status" value="1"/>
</dbReference>
<protein>
    <recommendedName>
        <fullName evidence="2">Chitin-binding type-3 domain-containing protein</fullName>
    </recommendedName>
</protein>
<dbReference type="Pfam" id="PF02839">
    <property type="entry name" value="CBM_5_12"/>
    <property type="match status" value="1"/>
</dbReference>
<dbReference type="GO" id="GO:0004553">
    <property type="term" value="F:hydrolase activity, hydrolyzing O-glycosyl compounds"/>
    <property type="evidence" value="ECO:0007669"/>
    <property type="project" value="InterPro"/>
</dbReference>
<reference evidence="3 4" key="1">
    <citation type="journal article" date="2016" name="Mol. Biol. Evol.">
        <title>Comparative Genomics of Early-Diverging Mushroom-Forming Fungi Provides Insights into the Origins of Lignocellulose Decay Capabilities.</title>
        <authorList>
            <person name="Nagy L.G."/>
            <person name="Riley R."/>
            <person name="Tritt A."/>
            <person name="Adam C."/>
            <person name="Daum C."/>
            <person name="Floudas D."/>
            <person name="Sun H."/>
            <person name="Yadav J.S."/>
            <person name="Pangilinan J."/>
            <person name="Larsson K.H."/>
            <person name="Matsuura K."/>
            <person name="Barry K."/>
            <person name="Labutti K."/>
            <person name="Kuo R."/>
            <person name="Ohm R.A."/>
            <person name="Bhattacharya S.S."/>
            <person name="Shirouzu T."/>
            <person name="Yoshinaga Y."/>
            <person name="Martin F.M."/>
            <person name="Grigoriev I.V."/>
            <person name="Hibbett D.S."/>
        </authorList>
    </citation>
    <scope>NUCLEOTIDE SEQUENCE [LARGE SCALE GENOMIC DNA]</scope>
    <source>
        <strain evidence="3 4">CBS 109695</strain>
    </source>
</reference>
<evidence type="ECO:0000313" key="3">
    <source>
        <dbReference type="EMBL" id="KZP02453.1"/>
    </source>
</evidence>
<feature type="domain" description="Chitin-binding type-3" evidence="2">
    <location>
        <begin position="6"/>
        <end position="49"/>
    </location>
</feature>
<accession>A0A167T131</accession>